<keyword evidence="6" id="KW-0479">Metal-binding</keyword>
<comment type="catalytic activity">
    <reaction evidence="11">
        <text>N(6)-(pyridoxal phosphate)-L-lysyl-[4-amino-5-hydroxymethyl-2-methylpyrimidine phosphate synthase] + L-histidyl-[4-amino-5-hydroxymethyl-2-methylpyrimidine phosphate synthase] + 2 Fe(3+) + 4 H2O = L-lysyl-[4-amino-5-hydroxymethyl-2-methylpyrimidine phosphate synthase] + (2S)-2-amino-5-hydroxy-4-oxopentanoyl-[4-amino-5-hydroxymethyl-2-methylpyrimidine phosphate synthase] + 4-amino-2-methyl-5-(phosphooxymethyl)pyrimidine + 3-oxopropanoate + 2 Fe(2+) + 2 H(+)</text>
        <dbReference type="Rhea" id="RHEA:65756"/>
        <dbReference type="Rhea" id="RHEA-COMP:16892"/>
        <dbReference type="Rhea" id="RHEA-COMP:16893"/>
        <dbReference type="Rhea" id="RHEA-COMP:16894"/>
        <dbReference type="Rhea" id="RHEA-COMP:16895"/>
        <dbReference type="ChEBI" id="CHEBI:15377"/>
        <dbReference type="ChEBI" id="CHEBI:15378"/>
        <dbReference type="ChEBI" id="CHEBI:29033"/>
        <dbReference type="ChEBI" id="CHEBI:29034"/>
        <dbReference type="ChEBI" id="CHEBI:29969"/>
        <dbReference type="ChEBI" id="CHEBI:29979"/>
        <dbReference type="ChEBI" id="CHEBI:33190"/>
        <dbReference type="ChEBI" id="CHEBI:58354"/>
        <dbReference type="ChEBI" id="CHEBI:143915"/>
        <dbReference type="ChEBI" id="CHEBI:157692"/>
    </reaction>
    <physiologicalReaction direction="left-to-right" evidence="11">
        <dbReference type="Rhea" id="RHEA:65757"/>
    </physiologicalReaction>
</comment>
<evidence type="ECO:0000259" key="13">
    <source>
        <dbReference type="Pfam" id="PF09084"/>
    </source>
</evidence>
<keyword evidence="9" id="KW-0408">Iron</keyword>
<protein>
    <recommendedName>
        <fullName evidence="10">Thiamine pyrimidine synthase</fullName>
    </recommendedName>
</protein>
<dbReference type="SUPFAM" id="SSF53850">
    <property type="entry name" value="Periplasmic binding protein-like II"/>
    <property type="match status" value="1"/>
</dbReference>
<comment type="subunit">
    <text evidence="4">Homodimer.</text>
</comment>
<name>A0ABX2T592_9PROT</name>
<dbReference type="Proteomes" id="UP000584642">
    <property type="component" value="Unassembled WGS sequence"/>
</dbReference>
<keyword evidence="5" id="KW-0808">Transferase</keyword>
<feature type="domain" description="SsuA/THI5-like" evidence="13">
    <location>
        <begin position="40"/>
        <end position="253"/>
    </location>
</feature>
<comment type="function">
    <text evidence="1">Responsible for the formation of the pyrimidine heterocycle in the thiamine biosynthesis pathway. Catalyzes the formation of hydroxymethylpyrimidine phosphate (HMP-P) from histidine and pyridoxal phosphate (PLP). The protein uses PLP and the active site histidine to form HMP-P, generating an inactive enzyme. The enzyme can only undergo a single turnover, which suggests it is a suicide enzyme.</text>
</comment>
<evidence type="ECO:0000313" key="15">
    <source>
        <dbReference type="Proteomes" id="UP000584642"/>
    </source>
</evidence>
<keyword evidence="15" id="KW-1185">Reference proteome</keyword>
<dbReference type="Pfam" id="PF09084">
    <property type="entry name" value="NMT1"/>
    <property type="match status" value="1"/>
</dbReference>
<evidence type="ECO:0000256" key="5">
    <source>
        <dbReference type="ARBA" id="ARBA00022679"/>
    </source>
</evidence>
<feature type="chain" id="PRO_5045382641" description="Thiamine pyrimidine synthase" evidence="12">
    <location>
        <begin position="24"/>
        <end position="336"/>
    </location>
</feature>
<evidence type="ECO:0000313" key="14">
    <source>
        <dbReference type="EMBL" id="NYZ19487.1"/>
    </source>
</evidence>
<evidence type="ECO:0000256" key="4">
    <source>
        <dbReference type="ARBA" id="ARBA00011738"/>
    </source>
</evidence>
<dbReference type="RefSeq" id="WP_180281227.1">
    <property type="nucleotide sequence ID" value="NZ_JABFDB010000002.1"/>
</dbReference>
<comment type="similarity">
    <text evidence="3">Belongs to the NMT1/THI5 family.</text>
</comment>
<gene>
    <name evidence="14" type="ORF">HND93_07175</name>
</gene>
<sequence length="336" mass="35673">MTRRLAALLTGAALALAALPAAAQTSVKVTLDWAFQGPQAPFLLAAERGYYKAEGLDVTIDRGEGSGAVPGRIAAGTYDVGFGDINPMIRFKAERDSDLIAVAVLYDASPLAVITTKKSGITTPKQLAGTTLAAPETDSGRQLFPAFARAVGIDAGSVTWQTVTPQLRETLLAQGRVPAITGFLTTGIFSLRAAGVPDGDIVVMRYRDHGVALYSNAIMTSRKFAEANPKAMAGFVKATLKAHVDAVKEPEAAIAALRKRDSLIDPKIELDRMKLAFDELMLSDNAKANGLSHVDPARMQAAIDILKATYGFPKDLTTADVYTDAYLPPKAERSLP</sequence>
<feature type="signal peptide" evidence="12">
    <location>
        <begin position="1"/>
        <end position="23"/>
    </location>
</feature>
<evidence type="ECO:0000256" key="7">
    <source>
        <dbReference type="ARBA" id="ARBA00022898"/>
    </source>
</evidence>
<accession>A0ABX2T592</accession>
<keyword evidence="12" id="KW-0732">Signal</keyword>
<evidence type="ECO:0000256" key="11">
    <source>
        <dbReference type="ARBA" id="ARBA00048179"/>
    </source>
</evidence>
<evidence type="ECO:0000256" key="8">
    <source>
        <dbReference type="ARBA" id="ARBA00022977"/>
    </source>
</evidence>
<dbReference type="PANTHER" id="PTHR31528:SF1">
    <property type="entry name" value="4-AMINO-5-HYDROXYMETHYL-2-METHYLPYRIMIDINE PHOSPHATE SYNTHASE THI11-RELATED"/>
    <property type="match status" value="1"/>
</dbReference>
<evidence type="ECO:0000256" key="2">
    <source>
        <dbReference type="ARBA" id="ARBA00004948"/>
    </source>
</evidence>
<dbReference type="PANTHER" id="PTHR31528">
    <property type="entry name" value="4-AMINO-5-HYDROXYMETHYL-2-METHYLPYRIMIDINE PHOSPHATE SYNTHASE THI11-RELATED"/>
    <property type="match status" value="1"/>
</dbReference>
<evidence type="ECO:0000256" key="3">
    <source>
        <dbReference type="ARBA" id="ARBA00009406"/>
    </source>
</evidence>
<evidence type="ECO:0000256" key="10">
    <source>
        <dbReference type="ARBA" id="ARBA00033171"/>
    </source>
</evidence>
<proteinExistence type="inferred from homology"/>
<keyword evidence="7" id="KW-0663">Pyridoxal phosphate</keyword>
<comment type="pathway">
    <text evidence="2">Cofactor biosynthesis; thiamine diphosphate biosynthesis.</text>
</comment>
<evidence type="ECO:0000256" key="9">
    <source>
        <dbReference type="ARBA" id="ARBA00023004"/>
    </source>
</evidence>
<reference evidence="14 15" key="1">
    <citation type="submission" date="2020-05" db="EMBL/GenBank/DDBJ databases">
        <title>Azospirillum oleiclasticum sp. nov, a nitrogen-fixing and heavy crude oil-emulsifying bacterium isolated from the crude oil of Yumen Oilfield.</title>
        <authorList>
            <person name="Wu D."/>
            <person name="Cai M."/>
            <person name="Zhang X."/>
        </authorList>
    </citation>
    <scope>NUCLEOTIDE SEQUENCE [LARGE SCALE GENOMIC DNA]</scope>
    <source>
        <strain evidence="14 15">ROY-1-1-2</strain>
    </source>
</reference>
<evidence type="ECO:0000256" key="1">
    <source>
        <dbReference type="ARBA" id="ARBA00003469"/>
    </source>
</evidence>
<dbReference type="InterPro" id="IPR027939">
    <property type="entry name" value="NMT1/THI5"/>
</dbReference>
<organism evidence="14 15">
    <name type="scientific">Azospirillum oleiclasticum</name>
    <dbReference type="NCBI Taxonomy" id="2735135"/>
    <lineage>
        <taxon>Bacteria</taxon>
        <taxon>Pseudomonadati</taxon>
        <taxon>Pseudomonadota</taxon>
        <taxon>Alphaproteobacteria</taxon>
        <taxon>Rhodospirillales</taxon>
        <taxon>Azospirillaceae</taxon>
        <taxon>Azospirillum</taxon>
    </lineage>
</organism>
<dbReference type="InterPro" id="IPR015168">
    <property type="entry name" value="SsuA/THI5"/>
</dbReference>
<dbReference type="EMBL" id="JABFDB010000002">
    <property type="protein sequence ID" value="NYZ19487.1"/>
    <property type="molecule type" value="Genomic_DNA"/>
</dbReference>
<comment type="caution">
    <text evidence="14">The sequence shown here is derived from an EMBL/GenBank/DDBJ whole genome shotgun (WGS) entry which is preliminary data.</text>
</comment>
<evidence type="ECO:0000256" key="6">
    <source>
        <dbReference type="ARBA" id="ARBA00022723"/>
    </source>
</evidence>
<dbReference type="Gene3D" id="3.40.190.10">
    <property type="entry name" value="Periplasmic binding protein-like II"/>
    <property type="match status" value="2"/>
</dbReference>
<evidence type="ECO:0000256" key="12">
    <source>
        <dbReference type="SAM" id="SignalP"/>
    </source>
</evidence>
<keyword evidence="8" id="KW-0784">Thiamine biosynthesis</keyword>